<dbReference type="AlphaFoldDB" id="A0A6P8ZWD9"/>
<proteinExistence type="inferred from homology"/>
<sequence>MSGIFRILSKRTLFRLNAEVKSPCLQTTDRFIMTTPALKAKEAVDALKGNPYFEKYAKKIAQLQQTSPEELLSRLEAFKKDEVESGLKSNQEERAFSKPAPAKPGHALGLTKPKVLSDIMKTELLLDKTPDEIKSIWIDYHKSKDVIAATIPSDIYDKLYQRSLEHPTFLLALPRSQGYEFIVCQFASNEIHFTPLISYQAHKENAPECLTITHYVDLKDDKKIVLMKGEFNKEIVNATEALCLANQIQLYYGQDDEKRQLIMDRFTNKPLEFKHMDLIAQLECLSI</sequence>
<evidence type="ECO:0000256" key="3">
    <source>
        <dbReference type="ARBA" id="ARBA00022946"/>
    </source>
</evidence>
<dbReference type="GeneID" id="117650271"/>
<comment type="subcellular location">
    <subcellularLocation>
        <location evidence="1">Mitochondrion</location>
    </subcellularLocation>
</comment>
<dbReference type="PANTHER" id="PTHR13126:SF0">
    <property type="entry name" value="ATP SYNTHASE MITOCHONDRIAL F1 COMPLEX ASSEMBLY FACTOR 1"/>
    <property type="match status" value="1"/>
</dbReference>
<evidence type="ECO:0000313" key="5">
    <source>
        <dbReference type="Proteomes" id="UP000515158"/>
    </source>
</evidence>
<evidence type="ECO:0000256" key="2">
    <source>
        <dbReference type="ARBA" id="ARBA00009116"/>
    </source>
</evidence>
<evidence type="ECO:0000256" key="1">
    <source>
        <dbReference type="ARBA" id="ARBA00004173"/>
    </source>
</evidence>
<dbReference type="GO" id="GO:0033615">
    <property type="term" value="P:mitochondrial proton-transporting ATP synthase complex assembly"/>
    <property type="evidence" value="ECO:0007669"/>
    <property type="project" value="TreeGrafter"/>
</dbReference>
<accession>A0A6P8ZWD9</accession>
<organism evidence="6">
    <name type="scientific">Thrips palmi</name>
    <name type="common">Melon thrips</name>
    <dbReference type="NCBI Taxonomy" id="161013"/>
    <lineage>
        <taxon>Eukaryota</taxon>
        <taxon>Metazoa</taxon>
        <taxon>Ecdysozoa</taxon>
        <taxon>Arthropoda</taxon>
        <taxon>Hexapoda</taxon>
        <taxon>Insecta</taxon>
        <taxon>Pterygota</taxon>
        <taxon>Neoptera</taxon>
        <taxon>Paraneoptera</taxon>
        <taxon>Thysanoptera</taxon>
        <taxon>Terebrantia</taxon>
        <taxon>Thripoidea</taxon>
        <taxon>Thripidae</taxon>
        <taxon>Thrips</taxon>
    </lineage>
</organism>
<dbReference type="OrthoDB" id="16535at2759"/>
<dbReference type="RefSeq" id="XP_034249449.1">
    <property type="nucleotide sequence ID" value="XM_034393558.1"/>
</dbReference>
<gene>
    <name evidence="6" type="primary">LOC117650271</name>
</gene>
<dbReference type="Pfam" id="PF06644">
    <property type="entry name" value="ATP11"/>
    <property type="match status" value="1"/>
</dbReference>
<dbReference type="InterPro" id="IPR010591">
    <property type="entry name" value="ATP11"/>
</dbReference>
<evidence type="ECO:0000256" key="4">
    <source>
        <dbReference type="ARBA" id="ARBA00023128"/>
    </source>
</evidence>
<dbReference type="KEGG" id="tpal:117650271"/>
<dbReference type="GO" id="GO:0005739">
    <property type="term" value="C:mitochondrion"/>
    <property type="evidence" value="ECO:0007669"/>
    <property type="project" value="UniProtKB-SubCell"/>
</dbReference>
<evidence type="ECO:0000313" key="6">
    <source>
        <dbReference type="RefSeq" id="XP_034249449.1"/>
    </source>
</evidence>
<reference evidence="6" key="1">
    <citation type="submission" date="2025-08" db="UniProtKB">
        <authorList>
            <consortium name="RefSeq"/>
        </authorList>
    </citation>
    <scope>IDENTIFICATION</scope>
    <source>
        <tissue evidence="6">Total insect</tissue>
    </source>
</reference>
<keyword evidence="4" id="KW-0496">Mitochondrion</keyword>
<protein>
    <submittedName>
        <fullName evidence="6">ATP synthase mitochondrial F1 complex assembly factor 1</fullName>
    </submittedName>
</protein>
<dbReference type="PANTHER" id="PTHR13126">
    <property type="entry name" value="CHAPERONE ATP11"/>
    <property type="match status" value="1"/>
</dbReference>
<dbReference type="FunCoup" id="A0A6P8ZWD9">
    <property type="interactions" value="1088"/>
</dbReference>
<keyword evidence="3" id="KW-0809">Transit peptide</keyword>
<name>A0A6P8ZWD9_THRPL</name>
<dbReference type="Proteomes" id="UP000515158">
    <property type="component" value="Unplaced"/>
</dbReference>
<comment type="similarity">
    <text evidence="2">Belongs to the ATP11 family.</text>
</comment>
<keyword evidence="5" id="KW-1185">Reference proteome</keyword>
<dbReference type="InParanoid" id="A0A6P8ZWD9"/>